<dbReference type="EMBL" id="CP020946">
    <property type="protein sequence ID" value="ASD65337.1"/>
    <property type="molecule type" value="Genomic_DNA"/>
</dbReference>
<name>A0A1Z3ND23_BDEBC</name>
<evidence type="ECO:0000313" key="2">
    <source>
        <dbReference type="Proteomes" id="UP000197003"/>
    </source>
</evidence>
<dbReference type="RefSeq" id="WP_011162659.1">
    <property type="nucleotide sequence ID" value="NZ_AP029059.1"/>
</dbReference>
<gene>
    <name evidence="1" type="ORF">B9G79_18070</name>
</gene>
<organism evidence="1 2">
    <name type="scientific">Bdellovibrio bacteriovorus</name>
    <dbReference type="NCBI Taxonomy" id="959"/>
    <lineage>
        <taxon>Bacteria</taxon>
        <taxon>Pseudomonadati</taxon>
        <taxon>Bdellovibrionota</taxon>
        <taxon>Bdellovibrionia</taxon>
        <taxon>Bdellovibrionales</taxon>
        <taxon>Pseudobdellovibrionaceae</taxon>
        <taxon>Bdellovibrio</taxon>
    </lineage>
</organism>
<reference evidence="1 2" key="1">
    <citation type="submission" date="2017-04" db="EMBL/GenBank/DDBJ databases">
        <title>Whole genome sequence of Bdellovibrio bacteriovorus strain SSB218315.</title>
        <authorList>
            <person name="Oyedara O."/>
            <person name="Rodriguez-Perez M.A."/>
        </authorList>
    </citation>
    <scope>NUCLEOTIDE SEQUENCE [LARGE SCALE GENOMIC DNA]</scope>
    <source>
        <strain evidence="1 2">SSB218315</strain>
    </source>
</reference>
<dbReference type="GeneID" id="93011189"/>
<protein>
    <submittedName>
        <fullName evidence="1">Uncharacterized protein</fullName>
    </submittedName>
</protein>
<accession>A0A1Z3ND23</accession>
<dbReference type="AlphaFoldDB" id="A0A1Z3ND23"/>
<dbReference type="KEGG" id="bbac:EP01_12205"/>
<dbReference type="Proteomes" id="UP000197003">
    <property type="component" value="Chromosome"/>
</dbReference>
<evidence type="ECO:0000313" key="1">
    <source>
        <dbReference type="EMBL" id="ASD65337.1"/>
    </source>
</evidence>
<dbReference type="OrthoDB" id="5296947at2"/>
<sequence>MGNNLAKTVVAATGLPQDPVEREFNSLLEKHGKNPDSLTLEELREVMAEYLQMVFLEMHVEDGAESA</sequence>
<proteinExistence type="predicted"/>
<dbReference type="OMA" id="MVFLEMH"/>